<feature type="transmembrane region" description="Helical" evidence="8">
    <location>
        <begin position="348"/>
        <end position="368"/>
    </location>
</feature>
<keyword evidence="6 8" id="KW-1133">Transmembrane helix</keyword>
<evidence type="ECO:0000256" key="2">
    <source>
        <dbReference type="ARBA" id="ARBA00008821"/>
    </source>
</evidence>
<evidence type="ECO:0000313" key="9">
    <source>
        <dbReference type="EMBL" id="KGD71853.1"/>
    </source>
</evidence>
<name>A0A095UBM5_9GAMM</name>
<dbReference type="OrthoDB" id="9805749at2"/>
<dbReference type="NCBIfam" id="TIGR03173">
    <property type="entry name" value="pbuX"/>
    <property type="match status" value="1"/>
</dbReference>
<sequence>MSNPQVSSGEQQPLPVRRLVSLGLQHVMIMYAGTVTVPLIIASVMNLNSQQTILLVNASLLTSGLATLLQSVGVGRFGARLPLIQGCSFVVLAPMALIGQQYGLPTVFGSSIAAGLFTLVFAPLFSRLVRFFPPLVIGCVITIIGISLIPAAAIWLGGGNPGATDFAAPKYLLVGGITLILTLCLYCKSRGLIRNLSTLLGMIAGTLVAVPLGMTHFGAVADASWIGISTPFSFGLPKFSLTPVLVACLSMVIVMTETTGNVLLIDRLMGQKTTPARLADTLRADGLSTIVGGCLNSFPYNAFSQNAGLLMLTRVYNRNVLTIAGIILILLGVFPKIGALVATIPRPVLGGVGILMFGMTLVAGIQELCRAGCDKEKNALIIATSVSVGTLPMAFPGLFNGLPSSLKLLLDSGIFIGGFTAVLLNAVINGRDKLDEMGTEKSGSHRV</sequence>
<keyword evidence="7 8" id="KW-0472">Membrane</keyword>
<dbReference type="PANTHER" id="PTHR42810:SF4">
    <property type="entry name" value="URIC ACID TRANSPORTER UACT"/>
    <property type="match status" value="1"/>
</dbReference>
<keyword evidence="5 8" id="KW-0812">Transmembrane</keyword>
<evidence type="ECO:0000256" key="5">
    <source>
        <dbReference type="ARBA" id="ARBA00022692"/>
    </source>
</evidence>
<feature type="transmembrane region" description="Helical" evidence="8">
    <location>
        <begin position="168"/>
        <end position="187"/>
    </location>
</feature>
<feature type="transmembrane region" description="Helical" evidence="8">
    <location>
        <begin position="380"/>
        <end position="402"/>
    </location>
</feature>
<keyword evidence="10" id="KW-1185">Reference proteome</keyword>
<evidence type="ECO:0000313" key="10">
    <source>
        <dbReference type="Proteomes" id="UP000029577"/>
    </source>
</evidence>
<keyword evidence="3" id="KW-0813">Transport</keyword>
<feature type="transmembrane region" description="Helical" evidence="8">
    <location>
        <begin position="199"/>
        <end position="221"/>
    </location>
</feature>
<dbReference type="InterPro" id="IPR006043">
    <property type="entry name" value="NCS2"/>
</dbReference>
<dbReference type="Proteomes" id="UP000029577">
    <property type="component" value="Unassembled WGS sequence"/>
</dbReference>
<dbReference type="RefSeq" id="WP_038020964.1">
    <property type="nucleotide sequence ID" value="NZ_JPKR02000003.1"/>
</dbReference>
<evidence type="ECO:0000256" key="3">
    <source>
        <dbReference type="ARBA" id="ARBA00022448"/>
    </source>
</evidence>
<protein>
    <submittedName>
        <fullName evidence="9">Permease</fullName>
    </submittedName>
</protein>
<dbReference type="GO" id="GO:0042907">
    <property type="term" value="F:xanthine transmembrane transporter activity"/>
    <property type="evidence" value="ECO:0007669"/>
    <property type="project" value="TreeGrafter"/>
</dbReference>
<evidence type="ECO:0000256" key="1">
    <source>
        <dbReference type="ARBA" id="ARBA00004651"/>
    </source>
</evidence>
<feature type="transmembrane region" description="Helical" evidence="8">
    <location>
        <begin position="81"/>
        <end position="98"/>
    </location>
</feature>
<dbReference type="InterPro" id="IPR006042">
    <property type="entry name" value="Xan_ur_permease"/>
</dbReference>
<proteinExistence type="inferred from homology"/>
<feature type="transmembrane region" description="Helical" evidence="8">
    <location>
        <begin position="241"/>
        <end position="264"/>
    </location>
</feature>
<dbReference type="NCBIfam" id="TIGR00801">
    <property type="entry name" value="ncs2"/>
    <property type="match status" value="1"/>
</dbReference>
<dbReference type="STRING" id="642227.HA49_13515"/>
<dbReference type="EMBL" id="JPKR02000003">
    <property type="protein sequence ID" value="KGD71853.1"/>
    <property type="molecule type" value="Genomic_DNA"/>
</dbReference>
<feature type="transmembrane region" description="Helical" evidence="8">
    <location>
        <begin position="320"/>
        <end position="342"/>
    </location>
</feature>
<accession>A0A095UBM5</accession>
<dbReference type="AlphaFoldDB" id="A0A095UBM5"/>
<gene>
    <name evidence="9" type="ORF">HA49_13515</name>
</gene>
<feature type="transmembrane region" description="Helical" evidence="8">
    <location>
        <begin position="408"/>
        <end position="428"/>
    </location>
</feature>
<dbReference type="NCBIfam" id="NF037981">
    <property type="entry name" value="NCS2_1"/>
    <property type="match status" value="1"/>
</dbReference>
<dbReference type="InterPro" id="IPR017588">
    <property type="entry name" value="UacT-like"/>
</dbReference>
<feature type="transmembrane region" description="Helical" evidence="8">
    <location>
        <begin position="104"/>
        <end position="125"/>
    </location>
</feature>
<dbReference type="Pfam" id="PF00860">
    <property type="entry name" value="Xan_ur_permease"/>
    <property type="match status" value="1"/>
</dbReference>
<evidence type="ECO:0000256" key="7">
    <source>
        <dbReference type="ARBA" id="ARBA00023136"/>
    </source>
</evidence>
<evidence type="ECO:0000256" key="4">
    <source>
        <dbReference type="ARBA" id="ARBA00022475"/>
    </source>
</evidence>
<comment type="subcellular location">
    <subcellularLocation>
        <location evidence="1">Cell membrane</location>
        <topology evidence="1">Multi-pass membrane protein</topology>
    </subcellularLocation>
</comment>
<feature type="transmembrane region" description="Helical" evidence="8">
    <location>
        <begin position="132"/>
        <end position="156"/>
    </location>
</feature>
<reference evidence="9" key="1">
    <citation type="submission" date="2014-12" db="EMBL/GenBank/DDBJ databases">
        <title>The draft genome of the Tatumella morbirosei type strain, LMG23360T isolated from pineapple rot.</title>
        <authorList>
            <person name="Smits T.H."/>
            <person name="Palmer M."/>
            <person name="Venter S.N."/>
            <person name="Duffy B."/>
            <person name="Steenkamp E.T."/>
            <person name="Chan W.Y."/>
            <person name="Coutinho T.A."/>
            <person name="Coetzee M.P."/>
            <person name="De Maayer P."/>
        </authorList>
    </citation>
    <scope>NUCLEOTIDE SEQUENCE [LARGE SCALE GENOMIC DNA]</scope>
    <source>
        <strain evidence="9">LMG 23360</strain>
    </source>
</reference>
<feature type="transmembrane region" description="Helical" evidence="8">
    <location>
        <begin position="27"/>
        <end position="45"/>
    </location>
</feature>
<dbReference type="PANTHER" id="PTHR42810">
    <property type="entry name" value="PURINE PERMEASE C1399.01C-RELATED"/>
    <property type="match status" value="1"/>
</dbReference>
<evidence type="ECO:0000256" key="6">
    <source>
        <dbReference type="ARBA" id="ARBA00022989"/>
    </source>
</evidence>
<organism evidence="9 10">
    <name type="scientific">Tatumella morbirosei</name>
    <dbReference type="NCBI Taxonomy" id="642227"/>
    <lineage>
        <taxon>Bacteria</taxon>
        <taxon>Pseudomonadati</taxon>
        <taxon>Pseudomonadota</taxon>
        <taxon>Gammaproteobacteria</taxon>
        <taxon>Enterobacterales</taxon>
        <taxon>Erwiniaceae</taxon>
        <taxon>Tatumella</taxon>
    </lineage>
</organism>
<comment type="caution">
    <text evidence="9">The sequence shown here is derived from an EMBL/GenBank/DDBJ whole genome shotgun (WGS) entry which is preliminary data.</text>
</comment>
<comment type="similarity">
    <text evidence="2">Belongs to the nucleobase:cation symporter-2 (NCS2) (TC 2.A.40) family.</text>
</comment>
<feature type="transmembrane region" description="Helical" evidence="8">
    <location>
        <begin position="51"/>
        <end position="69"/>
    </location>
</feature>
<keyword evidence="4" id="KW-1003">Cell membrane</keyword>
<dbReference type="GO" id="GO:0005886">
    <property type="term" value="C:plasma membrane"/>
    <property type="evidence" value="ECO:0007669"/>
    <property type="project" value="UniProtKB-SubCell"/>
</dbReference>
<dbReference type="eggNOG" id="COG2233">
    <property type="taxonomic scope" value="Bacteria"/>
</dbReference>
<evidence type="ECO:0000256" key="8">
    <source>
        <dbReference type="SAM" id="Phobius"/>
    </source>
</evidence>